<evidence type="ECO:0000256" key="1">
    <source>
        <dbReference type="SAM" id="MobiDB-lite"/>
    </source>
</evidence>
<protein>
    <submittedName>
        <fullName evidence="2">Uncharacterized protein</fullName>
    </submittedName>
</protein>
<dbReference type="Proteomes" id="UP001152561">
    <property type="component" value="Unassembled WGS sequence"/>
</dbReference>
<feature type="region of interest" description="Disordered" evidence="1">
    <location>
        <begin position="41"/>
        <end position="91"/>
    </location>
</feature>
<keyword evidence="3" id="KW-1185">Reference proteome</keyword>
<proteinExistence type="predicted"/>
<dbReference type="PANTHER" id="PTHR47211:SF3">
    <property type="entry name" value="TRIHELIX TRANSCRIPTION FACTOR ASR3-LIKE"/>
    <property type="match status" value="1"/>
</dbReference>
<gene>
    <name evidence="2" type="ORF">K7X08_031588</name>
</gene>
<dbReference type="AlphaFoldDB" id="A0A9Q1RMV6"/>
<reference evidence="3" key="1">
    <citation type="journal article" date="2023" name="Proc. Natl. Acad. Sci. U.S.A.">
        <title>Genomic and structural basis for evolution of tropane alkaloid biosynthesis.</title>
        <authorList>
            <person name="Wanga Y.-J."/>
            <person name="Taina T."/>
            <person name="Yua J.-Y."/>
            <person name="Lia J."/>
            <person name="Xua B."/>
            <person name="Chenc J."/>
            <person name="D'Auriad J.C."/>
            <person name="Huanga J.-P."/>
            <person name="Huanga S.-X."/>
        </authorList>
    </citation>
    <scope>NUCLEOTIDE SEQUENCE [LARGE SCALE GENOMIC DNA]</scope>
    <source>
        <strain evidence="3">cv. KIB-2019</strain>
    </source>
</reference>
<feature type="compositionally biased region" description="Polar residues" evidence="1">
    <location>
        <begin position="64"/>
        <end position="91"/>
    </location>
</feature>
<name>A0A9Q1RMV6_9SOLA</name>
<comment type="caution">
    <text evidence="2">The sequence shown here is derived from an EMBL/GenBank/DDBJ whole genome shotgun (WGS) entry which is preliminary data.</text>
</comment>
<organism evidence="2 3">
    <name type="scientific">Anisodus acutangulus</name>
    <dbReference type="NCBI Taxonomy" id="402998"/>
    <lineage>
        <taxon>Eukaryota</taxon>
        <taxon>Viridiplantae</taxon>
        <taxon>Streptophyta</taxon>
        <taxon>Embryophyta</taxon>
        <taxon>Tracheophyta</taxon>
        <taxon>Spermatophyta</taxon>
        <taxon>Magnoliopsida</taxon>
        <taxon>eudicotyledons</taxon>
        <taxon>Gunneridae</taxon>
        <taxon>Pentapetalae</taxon>
        <taxon>asterids</taxon>
        <taxon>lamiids</taxon>
        <taxon>Solanales</taxon>
        <taxon>Solanaceae</taxon>
        <taxon>Solanoideae</taxon>
        <taxon>Hyoscyameae</taxon>
        <taxon>Anisodus</taxon>
    </lineage>
</organism>
<evidence type="ECO:0000313" key="3">
    <source>
        <dbReference type="Proteomes" id="UP001152561"/>
    </source>
</evidence>
<evidence type="ECO:0000313" key="2">
    <source>
        <dbReference type="EMBL" id="KAJ8563136.1"/>
    </source>
</evidence>
<accession>A0A9Q1RMV6</accession>
<dbReference type="EMBL" id="JAJAGQ010000005">
    <property type="protein sequence ID" value="KAJ8563136.1"/>
    <property type="molecule type" value="Genomic_DNA"/>
</dbReference>
<dbReference type="OrthoDB" id="1744806at2759"/>
<sequence>MRNDLRREKKLPGFFDREVYDILDHGNGNVALGGWGVVEPESDFEPPVQEEAGVTPNKDFPTMKDTTTSISEQQHQPLSQVSPTQGTSHQK</sequence>
<dbReference type="PANTHER" id="PTHR47211">
    <property type="entry name" value="TRIHELIX TRANSCRIPTION FACTOR ASR3"/>
    <property type="match status" value="1"/>
</dbReference>